<organism evidence="3 4">
    <name type="scientific">Acetobacter fallax</name>
    <dbReference type="NCBI Taxonomy" id="1737473"/>
    <lineage>
        <taxon>Bacteria</taxon>
        <taxon>Pseudomonadati</taxon>
        <taxon>Pseudomonadota</taxon>
        <taxon>Alphaproteobacteria</taxon>
        <taxon>Acetobacterales</taxon>
        <taxon>Acetobacteraceae</taxon>
        <taxon>Acetobacter</taxon>
    </lineage>
</organism>
<keyword evidence="4" id="KW-1185">Reference proteome</keyword>
<evidence type="ECO:0000256" key="1">
    <source>
        <dbReference type="ARBA" id="ARBA00008558"/>
    </source>
</evidence>
<gene>
    <name evidence="3" type="ORF">GOB84_18445</name>
</gene>
<protein>
    <submittedName>
        <fullName evidence="3">Mannose-6-phosphate isomerase</fullName>
    </submittedName>
</protein>
<dbReference type="InterPro" id="IPR008928">
    <property type="entry name" value="6-hairpin_glycosidase_sf"/>
</dbReference>
<evidence type="ECO:0000313" key="4">
    <source>
        <dbReference type="Proteomes" id="UP000615326"/>
    </source>
</evidence>
<comment type="similarity">
    <text evidence="1">Belongs to the N-acylglucosamine 2-epimerase family.</text>
</comment>
<sequence length="389" mass="43871">MDNTMRTTWLSQRALPLWSENGYDPKRRLFHERLTFSAEPVSMPALRLMVQARQIATYARASLDNMFDASAKALTCLAEVERRYYRADGDAGWIFSLAPDGHPADRRRDLYAHAFILFAYGWAFRLTGDPSFLRIAASTTSDIDRIFKASSHGGYLDTVPAKDSIRRQNPHMHLFEAYLVLFEASGDDSYLQRATDLVTLCLSHFIDPDTGTLRENFDARWQPLEAQGKNRVEPGHMFEWSWLLSEYVRVAPDTQNTHHIQACARRLFDSGMGPGTDAGTRRVRDAMTESGTILETSTRIWPQTECLRALCLFARQGDTCAAQAISPQAVDFSDAYLPENLNGGWIDRLDENGHSLMDHMPASSLYHVYGAFCEMPEQSAPNHQCATAS</sequence>
<dbReference type="InterPro" id="IPR012341">
    <property type="entry name" value="6hp_glycosidase-like_sf"/>
</dbReference>
<dbReference type="Proteomes" id="UP000615326">
    <property type="component" value="Unassembled WGS sequence"/>
</dbReference>
<dbReference type="EMBL" id="WOSW01000097">
    <property type="protein sequence ID" value="NHO34440.1"/>
    <property type="molecule type" value="Genomic_DNA"/>
</dbReference>
<dbReference type="Gene3D" id="1.50.10.10">
    <property type="match status" value="1"/>
</dbReference>
<comment type="caution">
    <text evidence="3">The sequence shown here is derived from an EMBL/GenBank/DDBJ whole genome shotgun (WGS) entry which is preliminary data.</text>
</comment>
<name>A0ABX0KJD2_9PROT</name>
<dbReference type="GO" id="GO:0016853">
    <property type="term" value="F:isomerase activity"/>
    <property type="evidence" value="ECO:0007669"/>
    <property type="project" value="UniProtKB-KW"/>
</dbReference>
<evidence type="ECO:0000256" key="2">
    <source>
        <dbReference type="ARBA" id="ARBA00023235"/>
    </source>
</evidence>
<evidence type="ECO:0000313" key="3">
    <source>
        <dbReference type="EMBL" id="NHO34440.1"/>
    </source>
</evidence>
<dbReference type="PANTHER" id="PTHR15108">
    <property type="entry name" value="N-ACYLGLUCOSAMINE-2-EPIMERASE"/>
    <property type="match status" value="1"/>
</dbReference>
<reference evidence="3 4" key="1">
    <citation type="journal article" date="2020" name="Int. J. Syst. Evol. Microbiol.">
        <title>Novel acetic acid bacteria from cider fermentations: Acetobacter conturbans sp. nov. and Acetobacter fallax sp. nov.</title>
        <authorList>
            <person name="Sombolestani A.S."/>
            <person name="Cleenwerck I."/>
            <person name="Cnockaert M."/>
            <person name="Borremans W."/>
            <person name="Wieme A.D."/>
            <person name="De Vuyst L."/>
            <person name="Vandamme P."/>
        </authorList>
    </citation>
    <scope>NUCLEOTIDE SEQUENCE [LARGE SCALE GENOMIC DNA]</scope>
    <source>
        <strain evidence="3 4">LMG 1637</strain>
    </source>
</reference>
<dbReference type="SUPFAM" id="SSF48208">
    <property type="entry name" value="Six-hairpin glycosidases"/>
    <property type="match status" value="1"/>
</dbReference>
<keyword evidence="2 3" id="KW-0413">Isomerase</keyword>
<accession>A0ABX0KJD2</accession>
<proteinExistence type="inferred from homology"/>
<dbReference type="InterPro" id="IPR010819">
    <property type="entry name" value="AGE/CE"/>
</dbReference>
<dbReference type="Pfam" id="PF07221">
    <property type="entry name" value="GlcNAc_2-epim"/>
    <property type="match status" value="1"/>
</dbReference>